<dbReference type="InterPro" id="IPR015168">
    <property type="entry name" value="SsuA/THI5"/>
</dbReference>
<dbReference type="Proteomes" id="UP001596108">
    <property type="component" value="Unassembled WGS sequence"/>
</dbReference>
<evidence type="ECO:0000256" key="1">
    <source>
        <dbReference type="SAM" id="SignalP"/>
    </source>
</evidence>
<dbReference type="RefSeq" id="WP_378114061.1">
    <property type="nucleotide sequence ID" value="NZ_JBHSNC010000057.1"/>
</dbReference>
<evidence type="ECO:0000259" key="2">
    <source>
        <dbReference type="Pfam" id="PF09084"/>
    </source>
</evidence>
<dbReference type="EMBL" id="JBHSNC010000057">
    <property type="protein sequence ID" value="MFC5532091.1"/>
    <property type="molecule type" value="Genomic_DNA"/>
</dbReference>
<feature type="domain" description="SsuA/THI5-like" evidence="2">
    <location>
        <begin position="107"/>
        <end position="277"/>
    </location>
</feature>
<dbReference type="PANTHER" id="PTHR30024:SF42">
    <property type="entry name" value="ALIPHATIC SULFONATES-BINDING PROTEIN-RELATED"/>
    <property type="match status" value="1"/>
</dbReference>
<protein>
    <submittedName>
        <fullName evidence="3">ABC transporter substrate-binding protein</fullName>
    </submittedName>
</protein>
<dbReference type="PANTHER" id="PTHR30024">
    <property type="entry name" value="ALIPHATIC SULFONATES-BINDING PROTEIN-RELATED"/>
    <property type="match status" value="1"/>
</dbReference>
<evidence type="ECO:0000313" key="3">
    <source>
        <dbReference type="EMBL" id="MFC5532091.1"/>
    </source>
</evidence>
<feature type="signal peptide" evidence="1">
    <location>
        <begin position="1"/>
        <end position="27"/>
    </location>
</feature>
<sequence>MSSKSIVSALRKTGLVALTAISLIAVQACGKSSNNEASPAAAGAASPSASESESPFANIPKTLTYGYIGTNKLNLPGGAEGWGLYKGIIQAELKKYGIEEVTTVGFPNGPDQTEALISGRLDFGSLGDTPAILARSSGAKTRLISQPLTNQIGYLIGKKDGPKTLQDLAGKTIAIQKGSYMHRYIVGLLKNEGIKDVKYIHMLRPDGEAALARGEVDAITNSGVPSLKLIAQGFPLLDDSSKHPELLGTSATVVSDAYLEKFPDFPKIWNEARQKALADLKQHVDEYYEFIAQVNNATVEQVKKVSPISDIKDVPFTDDGLKLLEGTKNFLVEEKLASADFNIQDWVLKQP</sequence>
<name>A0ABW0R5T3_9BACL</name>
<gene>
    <name evidence="3" type="ORF">ACFPQ4_21955</name>
</gene>
<reference evidence="4" key="1">
    <citation type="journal article" date="2019" name="Int. J. Syst. Evol. Microbiol.">
        <title>The Global Catalogue of Microorganisms (GCM) 10K type strain sequencing project: providing services to taxonomists for standard genome sequencing and annotation.</title>
        <authorList>
            <consortium name="The Broad Institute Genomics Platform"/>
            <consortium name="The Broad Institute Genome Sequencing Center for Infectious Disease"/>
            <person name="Wu L."/>
            <person name="Ma J."/>
        </authorList>
    </citation>
    <scope>NUCLEOTIDE SEQUENCE [LARGE SCALE GENOMIC DNA]</scope>
    <source>
        <strain evidence="4">CGMCC 1.18578</strain>
    </source>
</reference>
<evidence type="ECO:0000313" key="4">
    <source>
        <dbReference type="Proteomes" id="UP001596108"/>
    </source>
</evidence>
<proteinExistence type="predicted"/>
<dbReference type="SUPFAM" id="SSF53850">
    <property type="entry name" value="Periplasmic binding protein-like II"/>
    <property type="match status" value="1"/>
</dbReference>
<keyword evidence="4" id="KW-1185">Reference proteome</keyword>
<accession>A0ABW0R5T3</accession>
<dbReference type="Gene3D" id="3.40.190.10">
    <property type="entry name" value="Periplasmic binding protein-like II"/>
    <property type="match status" value="2"/>
</dbReference>
<comment type="caution">
    <text evidence="3">The sequence shown here is derived from an EMBL/GenBank/DDBJ whole genome shotgun (WGS) entry which is preliminary data.</text>
</comment>
<keyword evidence="1" id="KW-0732">Signal</keyword>
<organism evidence="3 4">
    <name type="scientific">Cohnella yongneupensis</name>
    <dbReference type="NCBI Taxonomy" id="425006"/>
    <lineage>
        <taxon>Bacteria</taxon>
        <taxon>Bacillati</taxon>
        <taxon>Bacillota</taxon>
        <taxon>Bacilli</taxon>
        <taxon>Bacillales</taxon>
        <taxon>Paenibacillaceae</taxon>
        <taxon>Cohnella</taxon>
    </lineage>
</organism>
<feature type="chain" id="PRO_5047107509" evidence="1">
    <location>
        <begin position="28"/>
        <end position="351"/>
    </location>
</feature>
<dbReference type="PROSITE" id="PS51257">
    <property type="entry name" value="PROKAR_LIPOPROTEIN"/>
    <property type="match status" value="1"/>
</dbReference>
<dbReference type="Pfam" id="PF09084">
    <property type="entry name" value="NMT1"/>
    <property type="match status" value="1"/>
</dbReference>